<sequence length="54" mass="5965">MSHGYLAATARFASEIRYSVKSSDEKNYEEQAVGPKIVEQRLAIRRGNVVGLPA</sequence>
<name>A0ABV2GWJ9_9HYPH</name>
<reference evidence="1 2" key="1">
    <citation type="submission" date="2024-06" db="EMBL/GenBank/DDBJ databases">
        <title>Genomic Encyclopedia of Type Strains, Phase IV (KMG-IV): sequencing the most valuable type-strain genomes for metagenomic binning, comparative biology and taxonomic classification.</title>
        <authorList>
            <person name="Goeker M."/>
        </authorList>
    </citation>
    <scope>NUCLEOTIDE SEQUENCE [LARGE SCALE GENOMIC DNA]</scope>
    <source>
        <strain evidence="1 2">DSM 100022</strain>
    </source>
</reference>
<keyword evidence="2" id="KW-1185">Reference proteome</keyword>
<evidence type="ECO:0000313" key="1">
    <source>
        <dbReference type="EMBL" id="MET3582670.1"/>
    </source>
</evidence>
<comment type="caution">
    <text evidence="1">The sequence shown here is derived from an EMBL/GenBank/DDBJ whole genome shotgun (WGS) entry which is preliminary data.</text>
</comment>
<evidence type="ECO:0000313" key="2">
    <source>
        <dbReference type="Proteomes" id="UP001549204"/>
    </source>
</evidence>
<dbReference type="EMBL" id="JBEPMC010000013">
    <property type="protein sequence ID" value="MET3582670.1"/>
    <property type="molecule type" value="Genomic_DNA"/>
</dbReference>
<proteinExistence type="predicted"/>
<organism evidence="1 2">
    <name type="scientific">Mesorhizobium robiniae</name>
    <dbReference type="NCBI Taxonomy" id="559315"/>
    <lineage>
        <taxon>Bacteria</taxon>
        <taxon>Pseudomonadati</taxon>
        <taxon>Pseudomonadota</taxon>
        <taxon>Alphaproteobacteria</taxon>
        <taxon>Hyphomicrobiales</taxon>
        <taxon>Phyllobacteriaceae</taxon>
        <taxon>Mesorhizobium</taxon>
    </lineage>
</organism>
<dbReference type="Proteomes" id="UP001549204">
    <property type="component" value="Unassembled WGS sequence"/>
</dbReference>
<protein>
    <submittedName>
        <fullName evidence="1">Uncharacterized protein</fullName>
    </submittedName>
</protein>
<gene>
    <name evidence="1" type="ORF">ABID19_005732</name>
</gene>
<accession>A0ABV2GWJ9</accession>